<dbReference type="RefSeq" id="WP_189060949.1">
    <property type="nucleotide sequence ID" value="NZ_BMMK01000031.1"/>
</dbReference>
<gene>
    <name evidence="1" type="ORF">GCM10012275_50950</name>
</gene>
<dbReference type="Proteomes" id="UP000637578">
    <property type="component" value="Unassembled WGS sequence"/>
</dbReference>
<dbReference type="NCBIfam" id="TIGR01509">
    <property type="entry name" value="HAD-SF-IA-v3"/>
    <property type="match status" value="1"/>
</dbReference>
<dbReference type="Gene3D" id="3.40.50.1000">
    <property type="entry name" value="HAD superfamily/HAD-like"/>
    <property type="match status" value="1"/>
</dbReference>
<reference evidence="1" key="2">
    <citation type="submission" date="2020-09" db="EMBL/GenBank/DDBJ databases">
        <authorList>
            <person name="Sun Q."/>
            <person name="Zhou Y."/>
        </authorList>
    </citation>
    <scope>NUCLEOTIDE SEQUENCE</scope>
    <source>
        <strain evidence="1">CGMCC 4.5737</strain>
    </source>
</reference>
<protein>
    <recommendedName>
        <fullName evidence="3">Hydrolase of the HAD superfamily</fullName>
    </recommendedName>
</protein>
<evidence type="ECO:0000313" key="1">
    <source>
        <dbReference type="EMBL" id="GGM74046.1"/>
    </source>
</evidence>
<dbReference type="Gene3D" id="1.10.150.240">
    <property type="entry name" value="Putative phosphatase, domain 2"/>
    <property type="match status" value="1"/>
</dbReference>
<organism evidence="1 2">
    <name type="scientific">Longimycelium tulufanense</name>
    <dbReference type="NCBI Taxonomy" id="907463"/>
    <lineage>
        <taxon>Bacteria</taxon>
        <taxon>Bacillati</taxon>
        <taxon>Actinomycetota</taxon>
        <taxon>Actinomycetes</taxon>
        <taxon>Pseudonocardiales</taxon>
        <taxon>Pseudonocardiaceae</taxon>
        <taxon>Longimycelium</taxon>
    </lineage>
</organism>
<evidence type="ECO:0008006" key="3">
    <source>
        <dbReference type="Google" id="ProtNLM"/>
    </source>
</evidence>
<dbReference type="EMBL" id="BMMK01000031">
    <property type="protein sequence ID" value="GGM74046.1"/>
    <property type="molecule type" value="Genomic_DNA"/>
</dbReference>
<name>A0A8J3CIX8_9PSEU</name>
<sequence>MAADVLVVDFGGVLTTPVPPAVADWLTSDNIDPNIYREVMREWLLDDPTGDSPAHRLETGELAPPDFERQLAARLRHVDGTPVPAAGLLSRMFAALRTDEDMVQLLRQVQSAGVRTALLSNSWGNSYPTQLLAELFDLVAISSEIGLRKPDPQSYQYVLDQLGVRAARCVFVDDLPPNVTAATALGMAGVLHETTARTRTELARLLPIPREVSR</sequence>
<dbReference type="InterPro" id="IPR006439">
    <property type="entry name" value="HAD-SF_hydro_IA"/>
</dbReference>
<dbReference type="CDD" id="cd02603">
    <property type="entry name" value="HAD_sEH-N_like"/>
    <property type="match status" value="1"/>
</dbReference>
<comment type="caution">
    <text evidence="1">The sequence shown here is derived from an EMBL/GenBank/DDBJ whole genome shotgun (WGS) entry which is preliminary data.</text>
</comment>
<accession>A0A8J3CIX8</accession>
<dbReference type="AlphaFoldDB" id="A0A8J3CIX8"/>
<dbReference type="NCBIfam" id="TIGR01549">
    <property type="entry name" value="HAD-SF-IA-v1"/>
    <property type="match status" value="1"/>
</dbReference>
<dbReference type="PRINTS" id="PR00413">
    <property type="entry name" value="HADHALOGNASE"/>
</dbReference>
<dbReference type="InterPro" id="IPR023198">
    <property type="entry name" value="PGP-like_dom2"/>
</dbReference>
<dbReference type="InterPro" id="IPR036412">
    <property type="entry name" value="HAD-like_sf"/>
</dbReference>
<evidence type="ECO:0000313" key="2">
    <source>
        <dbReference type="Proteomes" id="UP000637578"/>
    </source>
</evidence>
<dbReference type="InterPro" id="IPR052898">
    <property type="entry name" value="ACAD10-like"/>
</dbReference>
<dbReference type="Pfam" id="PF00702">
    <property type="entry name" value="Hydrolase"/>
    <property type="match status" value="1"/>
</dbReference>
<dbReference type="PANTHER" id="PTHR47829:SF1">
    <property type="entry name" value="HAD FAMILY PHOSPHATASE"/>
    <property type="match status" value="1"/>
</dbReference>
<proteinExistence type="predicted"/>
<dbReference type="SUPFAM" id="SSF56784">
    <property type="entry name" value="HAD-like"/>
    <property type="match status" value="1"/>
</dbReference>
<reference evidence="1" key="1">
    <citation type="journal article" date="2014" name="Int. J. Syst. Evol. Microbiol.">
        <title>Complete genome sequence of Corynebacterium casei LMG S-19264T (=DSM 44701T), isolated from a smear-ripened cheese.</title>
        <authorList>
            <consortium name="US DOE Joint Genome Institute (JGI-PGF)"/>
            <person name="Walter F."/>
            <person name="Albersmeier A."/>
            <person name="Kalinowski J."/>
            <person name="Ruckert C."/>
        </authorList>
    </citation>
    <scope>NUCLEOTIDE SEQUENCE</scope>
    <source>
        <strain evidence="1">CGMCC 4.5737</strain>
    </source>
</reference>
<dbReference type="InterPro" id="IPR023214">
    <property type="entry name" value="HAD_sf"/>
</dbReference>
<dbReference type="PANTHER" id="PTHR47829">
    <property type="entry name" value="HYDROLASE, PUTATIVE (AFU_ORTHOLOGUE AFUA_1G12880)-RELATED"/>
    <property type="match status" value="1"/>
</dbReference>
<keyword evidence="2" id="KW-1185">Reference proteome</keyword>